<evidence type="ECO:0000313" key="3">
    <source>
        <dbReference type="Proteomes" id="UP000321234"/>
    </source>
</evidence>
<dbReference type="Pfam" id="PF01148">
    <property type="entry name" value="CTP_transf_1"/>
    <property type="match status" value="1"/>
</dbReference>
<evidence type="ECO:0000313" key="2">
    <source>
        <dbReference type="EMBL" id="TXR52806.1"/>
    </source>
</evidence>
<reference evidence="2 3" key="1">
    <citation type="submission" date="2019-07" db="EMBL/GenBank/DDBJ databases">
        <title>Quadrisphaera sp. strain DD2A genome sequencing and assembly.</title>
        <authorList>
            <person name="Kim I."/>
        </authorList>
    </citation>
    <scope>NUCLEOTIDE SEQUENCE [LARGE SCALE GENOMIC DNA]</scope>
    <source>
        <strain evidence="2 3">DD2A</strain>
    </source>
</reference>
<protein>
    <submittedName>
        <fullName evidence="2">Phosphatidate cytidylyltransferase</fullName>
    </submittedName>
</protein>
<feature type="transmembrane region" description="Helical" evidence="1">
    <location>
        <begin position="44"/>
        <end position="69"/>
    </location>
</feature>
<comment type="caution">
    <text evidence="2">The sequence shown here is derived from an EMBL/GenBank/DDBJ whole genome shotgun (WGS) entry which is preliminary data.</text>
</comment>
<dbReference type="EMBL" id="VKAC01000012">
    <property type="protein sequence ID" value="TXR52806.1"/>
    <property type="molecule type" value="Genomic_DNA"/>
</dbReference>
<keyword evidence="1" id="KW-0812">Transmembrane</keyword>
<keyword evidence="1" id="KW-1133">Transmembrane helix</keyword>
<dbReference type="PANTHER" id="PTHR43535:SF1">
    <property type="entry name" value="PHOSPHATIDATE CYTIDYLYLTRANSFERASE"/>
    <property type="match status" value="1"/>
</dbReference>
<dbReference type="AlphaFoldDB" id="A0A5C8Z7H1"/>
<feature type="transmembrane region" description="Helical" evidence="1">
    <location>
        <begin position="177"/>
        <end position="196"/>
    </location>
</feature>
<organism evidence="2 3">
    <name type="scientific">Quadrisphaera setariae</name>
    <dbReference type="NCBI Taxonomy" id="2593304"/>
    <lineage>
        <taxon>Bacteria</taxon>
        <taxon>Bacillati</taxon>
        <taxon>Actinomycetota</taxon>
        <taxon>Actinomycetes</taxon>
        <taxon>Kineosporiales</taxon>
        <taxon>Kineosporiaceae</taxon>
        <taxon>Quadrisphaera</taxon>
    </lineage>
</organism>
<feature type="transmembrane region" description="Helical" evidence="1">
    <location>
        <begin position="217"/>
        <end position="235"/>
    </location>
</feature>
<accession>A0A5C8Z7H1</accession>
<proteinExistence type="predicted"/>
<feature type="transmembrane region" description="Helical" evidence="1">
    <location>
        <begin position="146"/>
        <end position="165"/>
    </location>
</feature>
<dbReference type="PANTHER" id="PTHR43535">
    <property type="entry name" value="PHOSPHATIDATE CYTIDYLYLTRANSFERASE"/>
    <property type="match status" value="1"/>
</dbReference>
<feature type="transmembrane region" description="Helical" evidence="1">
    <location>
        <begin position="241"/>
        <end position="264"/>
    </location>
</feature>
<name>A0A5C8Z7H1_9ACTN</name>
<dbReference type="GO" id="GO:0009273">
    <property type="term" value="P:peptidoglycan-based cell wall biogenesis"/>
    <property type="evidence" value="ECO:0007669"/>
    <property type="project" value="TreeGrafter"/>
</dbReference>
<dbReference type="RefSeq" id="WP_147927928.1">
    <property type="nucleotide sequence ID" value="NZ_VKAC01000012.1"/>
</dbReference>
<dbReference type="GO" id="GO:0016779">
    <property type="term" value="F:nucleotidyltransferase activity"/>
    <property type="evidence" value="ECO:0007669"/>
    <property type="project" value="UniProtKB-KW"/>
</dbReference>
<keyword evidence="3" id="KW-1185">Reference proteome</keyword>
<gene>
    <name evidence="2" type="ORF">FMM08_18375</name>
</gene>
<dbReference type="Proteomes" id="UP000321234">
    <property type="component" value="Unassembled WGS sequence"/>
</dbReference>
<dbReference type="OrthoDB" id="9799199at2"/>
<dbReference type="GO" id="GO:0005886">
    <property type="term" value="C:plasma membrane"/>
    <property type="evidence" value="ECO:0007669"/>
    <property type="project" value="TreeGrafter"/>
</dbReference>
<feature type="transmembrane region" description="Helical" evidence="1">
    <location>
        <begin position="90"/>
        <end position="110"/>
    </location>
</feature>
<evidence type="ECO:0000256" key="1">
    <source>
        <dbReference type="SAM" id="Phobius"/>
    </source>
</evidence>
<sequence length="306" mass="33066">MLLRLLGAVGAVLVVATVIGRVLRARSSPPSETVVNLNQRINAWWVMAVVFAVAVVTGPAGTIVLFALLSFLAMREFVTLVESSRADHRALLLAFFVALPVQYALLAVQWYGLFSILIPVYAFLLIPAVLALAGETTDFLRRTATIQWGLATCVYALSYAPALLLLDIDGFDGRQGLLVFFLVLVVQASDVLQYVAGKLFGRHRIAPRVSPNKTWEGFVGGVAAATGIGTALWWATPFSPWQAAAMSLLIAVVGFLGGLVMAAIKRDRGVKDYGELIPGHGGVMDRIDSLVFAAPVFFHATRFFFQ</sequence>
<keyword evidence="1" id="KW-0472">Membrane</keyword>
<keyword evidence="2" id="KW-0808">Transferase</keyword>
<feature type="transmembrane region" description="Helical" evidence="1">
    <location>
        <begin position="116"/>
        <end position="134"/>
    </location>
</feature>
<keyword evidence="2" id="KW-0548">Nucleotidyltransferase</keyword>